<protein>
    <submittedName>
        <fullName evidence="1">HAD family hydrolase</fullName>
    </submittedName>
</protein>
<dbReference type="RefSeq" id="WP_120701770.1">
    <property type="nucleotide sequence ID" value="NZ_CP032620.1"/>
</dbReference>
<dbReference type="InterPro" id="IPR036412">
    <property type="entry name" value="HAD-like_sf"/>
</dbReference>
<name>A0ABM6ZAJ1_9STRE</name>
<keyword evidence="2" id="KW-1185">Reference proteome</keyword>
<dbReference type="Pfam" id="PF13419">
    <property type="entry name" value="HAD_2"/>
    <property type="match status" value="1"/>
</dbReference>
<dbReference type="Gene3D" id="3.40.50.1000">
    <property type="entry name" value="HAD superfamily/HAD-like"/>
    <property type="match status" value="1"/>
</dbReference>
<dbReference type="EMBL" id="CP032620">
    <property type="protein sequence ID" value="AYF94257.1"/>
    <property type="molecule type" value="Genomic_DNA"/>
</dbReference>
<keyword evidence="1" id="KW-0378">Hydrolase</keyword>
<dbReference type="PANTHER" id="PTHR43434:SF25">
    <property type="entry name" value="PHOSPHOGLYCOLATE PHOSPHATASE"/>
    <property type="match status" value="1"/>
</dbReference>
<reference evidence="2" key="1">
    <citation type="submission" date="2018-09" db="EMBL/GenBank/DDBJ databases">
        <title>Complete genome sequence of Streptococcus sp. KCOM 2890 (=JS71).</title>
        <authorList>
            <person name="Kook J.-K."/>
            <person name="Park S.-N."/>
            <person name="Lim Y.K."/>
        </authorList>
    </citation>
    <scope>NUCLEOTIDE SEQUENCE [LARGE SCALE GENOMIC DNA]</scope>
    <source>
        <strain evidence="2">JS71</strain>
    </source>
</reference>
<evidence type="ECO:0000313" key="1">
    <source>
        <dbReference type="EMBL" id="AYF94257.1"/>
    </source>
</evidence>
<dbReference type="InterPro" id="IPR006439">
    <property type="entry name" value="HAD-SF_hydro_IA"/>
</dbReference>
<gene>
    <name evidence="1" type="ORF">D7D50_06485</name>
</gene>
<dbReference type="InterPro" id="IPR041492">
    <property type="entry name" value="HAD_2"/>
</dbReference>
<dbReference type="SFLD" id="SFLDG01129">
    <property type="entry name" value="C1.5:_HAD__Beta-PGM__Phosphata"/>
    <property type="match status" value="1"/>
</dbReference>
<evidence type="ECO:0000313" key="2">
    <source>
        <dbReference type="Proteomes" id="UP000277293"/>
    </source>
</evidence>
<dbReference type="PANTHER" id="PTHR43434">
    <property type="entry name" value="PHOSPHOGLYCOLATE PHOSPHATASE"/>
    <property type="match status" value="1"/>
</dbReference>
<accession>A0ABM6ZAJ1</accession>
<dbReference type="InterPro" id="IPR023214">
    <property type="entry name" value="HAD_sf"/>
</dbReference>
<organism evidence="1 2">
    <name type="scientific">Streptococcus koreensis</name>
    <dbReference type="NCBI Taxonomy" id="2382163"/>
    <lineage>
        <taxon>Bacteria</taxon>
        <taxon>Bacillati</taxon>
        <taxon>Bacillota</taxon>
        <taxon>Bacilli</taxon>
        <taxon>Lactobacillales</taxon>
        <taxon>Streptococcaceae</taxon>
        <taxon>Streptococcus</taxon>
    </lineage>
</organism>
<dbReference type="SFLD" id="SFLDS00003">
    <property type="entry name" value="Haloacid_Dehalogenase"/>
    <property type="match status" value="1"/>
</dbReference>
<dbReference type="InterPro" id="IPR050155">
    <property type="entry name" value="HAD-like_hydrolase_sf"/>
</dbReference>
<dbReference type="NCBIfam" id="TIGR01549">
    <property type="entry name" value="HAD-SF-IA-v1"/>
    <property type="match status" value="1"/>
</dbReference>
<dbReference type="InterPro" id="IPR023198">
    <property type="entry name" value="PGP-like_dom2"/>
</dbReference>
<dbReference type="Gene3D" id="1.10.150.240">
    <property type="entry name" value="Putative phosphatase, domain 2"/>
    <property type="match status" value="1"/>
</dbReference>
<proteinExistence type="predicted"/>
<dbReference type="GO" id="GO:0016787">
    <property type="term" value="F:hydrolase activity"/>
    <property type="evidence" value="ECO:0007669"/>
    <property type="project" value="UniProtKB-KW"/>
</dbReference>
<dbReference type="Proteomes" id="UP000277293">
    <property type="component" value="Chromosome"/>
</dbReference>
<dbReference type="SUPFAM" id="SSF56784">
    <property type="entry name" value="HAD-like"/>
    <property type="match status" value="1"/>
</dbReference>
<sequence>MDYHDFIWDLGGTLLDNYETSTKAFVATLQYFQREADHDSVYAALKVSTDYAVQQFASDFPDFLGEYKKREKKALEIPCLFEGTEELLDRLTADGARHFLVSHRDHHVETILEKTGIRHYFTEVVTADDGFPRKPDPTSMLYLKDKYAIESGLVIGDRPIDIEAGQRAGMATYLFDSMDQLSAYIFN</sequence>